<comment type="cofactor">
    <cofactor evidence="1 9">
        <name>heme</name>
        <dbReference type="ChEBI" id="CHEBI:30413"/>
    </cofactor>
</comment>
<evidence type="ECO:0000256" key="5">
    <source>
        <dbReference type="ARBA" id="ARBA00022723"/>
    </source>
</evidence>
<keyword evidence="5 9" id="KW-0479">Metal-binding</keyword>
<sequence length="420" mass="47728">MEREWETWAEWGRKYGGTSSVTILGQTIIVLNSYTFAKELLDNRSANYSDRPYMTMPILCGWGDSVVILSYGPAFRIQRKLFHKTMGNLENLRQFYHIEEGQSQEFLKKILADPEHFVDNVASVVLRIAYGYALGNDDRLLVECKQVTEDFIQMTKFLVNKLPFLRHIPEWMPGAGFKIRAKEWKRNVQDITNEPFEWVKEQMAGGIAEPSFVSSQLEDGEDENAIKYAAVTMYAAGFDTTVVTTKVFFKTMALFPEVQVRIQAEIDSVTGGDRLPTLADRDKGLLPYTVATLYEVLRWHLPLTIGFPHRALEDDTYRGYFIPKGSIVAFSSWQMCRDPDLYPDPEVFDPTRFLGTSPQLDPRELVFGFGRRICPGRFLAEASVFVIMARVLAVFDIVNAVSVDGVPLKPSPVQLTGTVR</sequence>
<organism evidence="11 12">
    <name type="scientific">Armillaria tabescens</name>
    <name type="common">Ringless honey mushroom</name>
    <name type="synonym">Agaricus tabescens</name>
    <dbReference type="NCBI Taxonomy" id="1929756"/>
    <lineage>
        <taxon>Eukaryota</taxon>
        <taxon>Fungi</taxon>
        <taxon>Dikarya</taxon>
        <taxon>Basidiomycota</taxon>
        <taxon>Agaricomycotina</taxon>
        <taxon>Agaricomycetes</taxon>
        <taxon>Agaricomycetidae</taxon>
        <taxon>Agaricales</taxon>
        <taxon>Marasmiineae</taxon>
        <taxon>Physalacriaceae</taxon>
        <taxon>Desarmillaria</taxon>
    </lineage>
</organism>
<dbReference type="Pfam" id="PF00067">
    <property type="entry name" value="p450"/>
    <property type="match status" value="1"/>
</dbReference>
<comment type="similarity">
    <text evidence="3 10">Belongs to the cytochrome P450 family.</text>
</comment>
<protein>
    <submittedName>
        <fullName evidence="11">Cytochrome P450</fullName>
    </submittedName>
</protein>
<evidence type="ECO:0000256" key="8">
    <source>
        <dbReference type="ARBA" id="ARBA00023033"/>
    </source>
</evidence>
<evidence type="ECO:0000256" key="7">
    <source>
        <dbReference type="ARBA" id="ARBA00023004"/>
    </source>
</evidence>
<accession>A0AA39NR52</accession>
<dbReference type="PRINTS" id="PR00463">
    <property type="entry name" value="EP450I"/>
</dbReference>
<dbReference type="InterPro" id="IPR036396">
    <property type="entry name" value="Cyt_P450_sf"/>
</dbReference>
<evidence type="ECO:0000256" key="4">
    <source>
        <dbReference type="ARBA" id="ARBA00022617"/>
    </source>
</evidence>
<evidence type="ECO:0000256" key="10">
    <source>
        <dbReference type="RuleBase" id="RU000461"/>
    </source>
</evidence>
<dbReference type="RefSeq" id="XP_060340127.1">
    <property type="nucleotide sequence ID" value="XM_060476363.1"/>
</dbReference>
<evidence type="ECO:0000256" key="6">
    <source>
        <dbReference type="ARBA" id="ARBA00023002"/>
    </source>
</evidence>
<keyword evidence="12" id="KW-1185">Reference proteome</keyword>
<dbReference type="InterPro" id="IPR002401">
    <property type="entry name" value="Cyt_P450_E_grp-I"/>
</dbReference>
<keyword evidence="6 10" id="KW-0560">Oxidoreductase</keyword>
<dbReference type="PROSITE" id="PS00086">
    <property type="entry name" value="CYTOCHROME_P450"/>
    <property type="match status" value="1"/>
</dbReference>
<dbReference type="InterPro" id="IPR017972">
    <property type="entry name" value="Cyt_P450_CS"/>
</dbReference>
<name>A0AA39NR52_ARMTA</name>
<evidence type="ECO:0000313" key="11">
    <source>
        <dbReference type="EMBL" id="KAK0470334.1"/>
    </source>
</evidence>
<evidence type="ECO:0000256" key="3">
    <source>
        <dbReference type="ARBA" id="ARBA00010617"/>
    </source>
</evidence>
<dbReference type="GO" id="GO:0005506">
    <property type="term" value="F:iron ion binding"/>
    <property type="evidence" value="ECO:0007669"/>
    <property type="project" value="InterPro"/>
</dbReference>
<dbReference type="Proteomes" id="UP001175211">
    <property type="component" value="Unassembled WGS sequence"/>
</dbReference>
<evidence type="ECO:0000256" key="9">
    <source>
        <dbReference type="PIRSR" id="PIRSR602401-1"/>
    </source>
</evidence>
<keyword evidence="4 9" id="KW-0349">Heme</keyword>
<dbReference type="PANTHER" id="PTHR46300">
    <property type="entry name" value="P450, PUTATIVE (EUROFUNG)-RELATED-RELATED"/>
    <property type="match status" value="1"/>
</dbReference>
<reference evidence="11" key="1">
    <citation type="submission" date="2023-06" db="EMBL/GenBank/DDBJ databases">
        <authorList>
            <consortium name="Lawrence Berkeley National Laboratory"/>
            <person name="Ahrendt S."/>
            <person name="Sahu N."/>
            <person name="Indic B."/>
            <person name="Wong-Bajracharya J."/>
            <person name="Merenyi Z."/>
            <person name="Ke H.-M."/>
            <person name="Monk M."/>
            <person name="Kocsube S."/>
            <person name="Drula E."/>
            <person name="Lipzen A."/>
            <person name="Balint B."/>
            <person name="Henrissat B."/>
            <person name="Andreopoulos B."/>
            <person name="Martin F.M."/>
            <person name="Harder C.B."/>
            <person name="Rigling D."/>
            <person name="Ford K.L."/>
            <person name="Foster G.D."/>
            <person name="Pangilinan J."/>
            <person name="Papanicolaou A."/>
            <person name="Barry K."/>
            <person name="LaButti K."/>
            <person name="Viragh M."/>
            <person name="Koriabine M."/>
            <person name="Yan M."/>
            <person name="Riley R."/>
            <person name="Champramary S."/>
            <person name="Plett K.L."/>
            <person name="Tsai I.J."/>
            <person name="Slot J."/>
            <person name="Sipos G."/>
            <person name="Plett J."/>
            <person name="Nagy L.G."/>
            <person name="Grigoriev I.V."/>
        </authorList>
    </citation>
    <scope>NUCLEOTIDE SEQUENCE</scope>
    <source>
        <strain evidence="11">CCBAS 213</strain>
    </source>
</reference>
<comment type="pathway">
    <text evidence="2">Secondary metabolite biosynthesis.</text>
</comment>
<keyword evidence="7 9" id="KW-0408">Iron</keyword>
<dbReference type="SUPFAM" id="SSF48264">
    <property type="entry name" value="Cytochrome P450"/>
    <property type="match status" value="1"/>
</dbReference>
<gene>
    <name evidence="11" type="ORF">EV420DRAFT_1634762</name>
</gene>
<evidence type="ECO:0000256" key="1">
    <source>
        <dbReference type="ARBA" id="ARBA00001971"/>
    </source>
</evidence>
<dbReference type="Gene3D" id="1.10.630.10">
    <property type="entry name" value="Cytochrome P450"/>
    <property type="match status" value="1"/>
</dbReference>
<dbReference type="EMBL" id="JAUEPS010000001">
    <property type="protein sequence ID" value="KAK0470334.1"/>
    <property type="molecule type" value="Genomic_DNA"/>
</dbReference>
<evidence type="ECO:0000256" key="2">
    <source>
        <dbReference type="ARBA" id="ARBA00005179"/>
    </source>
</evidence>
<dbReference type="GeneID" id="85359911"/>
<dbReference type="PANTHER" id="PTHR46300:SF7">
    <property type="entry name" value="P450, PUTATIVE (EUROFUNG)-RELATED"/>
    <property type="match status" value="1"/>
</dbReference>
<dbReference type="AlphaFoldDB" id="A0AA39NR52"/>
<dbReference type="InterPro" id="IPR050364">
    <property type="entry name" value="Cytochrome_P450_fung"/>
</dbReference>
<dbReference type="GO" id="GO:0004497">
    <property type="term" value="F:monooxygenase activity"/>
    <property type="evidence" value="ECO:0007669"/>
    <property type="project" value="UniProtKB-KW"/>
</dbReference>
<proteinExistence type="inferred from homology"/>
<feature type="binding site" description="axial binding residue" evidence="9">
    <location>
        <position position="374"/>
    </location>
    <ligand>
        <name>heme</name>
        <dbReference type="ChEBI" id="CHEBI:30413"/>
    </ligand>
    <ligandPart>
        <name>Fe</name>
        <dbReference type="ChEBI" id="CHEBI:18248"/>
    </ligandPart>
</feature>
<keyword evidence="8 10" id="KW-0503">Monooxygenase</keyword>
<dbReference type="GO" id="GO:0020037">
    <property type="term" value="F:heme binding"/>
    <property type="evidence" value="ECO:0007669"/>
    <property type="project" value="InterPro"/>
</dbReference>
<dbReference type="CDD" id="cd11065">
    <property type="entry name" value="CYP64-like"/>
    <property type="match status" value="1"/>
</dbReference>
<comment type="caution">
    <text evidence="11">The sequence shown here is derived from an EMBL/GenBank/DDBJ whole genome shotgun (WGS) entry which is preliminary data.</text>
</comment>
<evidence type="ECO:0000313" key="12">
    <source>
        <dbReference type="Proteomes" id="UP001175211"/>
    </source>
</evidence>
<dbReference type="InterPro" id="IPR001128">
    <property type="entry name" value="Cyt_P450"/>
</dbReference>
<dbReference type="GO" id="GO:0016705">
    <property type="term" value="F:oxidoreductase activity, acting on paired donors, with incorporation or reduction of molecular oxygen"/>
    <property type="evidence" value="ECO:0007669"/>
    <property type="project" value="InterPro"/>
</dbReference>